<feature type="transmembrane region" description="Helical" evidence="8">
    <location>
        <begin position="95"/>
        <end position="120"/>
    </location>
</feature>
<evidence type="ECO:0000313" key="9">
    <source>
        <dbReference type="EMBL" id="CAK9231053.1"/>
    </source>
</evidence>
<dbReference type="InterPro" id="IPR035952">
    <property type="entry name" value="Rhomboid-like_sf"/>
</dbReference>
<comment type="function">
    <text evidence="8">May be involved in the degradation of misfolded endoplasmic reticulum (ER) luminal proteins.</text>
</comment>
<keyword evidence="6 8" id="KW-1133">Transmembrane helix</keyword>
<evidence type="ECO:0000256" key="8">
    <source>
        <dbReference type="RuleBase" id="RU363059"/>
    </source>
</evidence>
<evidence type="ECO:0000256" key="5">
    <source>
        <dbReference type="ARBA" id="ARBA00022824"/>
    </source>
</evidence>
<comment type="function">
    <text evidence="1">May be involved in the degradation process of specific misfolded endoplasmic reticulum (ER) luminal proteins.</text>
</comment>
<dbReference type="EMBL" id="OZ019899">
    <property type="protein sequence ID" value="CAK9231053.1"/>
    <property type="molecule type" value="Genomic_DNA"/>
</dbReference>
<gene>
    <name evidence="9" type="ORF">CSSPTR1EN2_LOCUS20232</name>
</gene>
<reference evidence="9" key="1">
    <citation type="submission" date="2024-02" db="EMBL/GenBank/DDBJ databases">
        <authorList>
            <consortium name="ELIXIR-Norway"/>
            <consortium name="Elixir Norway"/>
        </authorList>
    </citation>
    <scope>NUCLEOTIDE SEQUENCE</scope>
</reference>
<sequence>MSSPADFYNSLPPVSKSFGTLCVLTTLGYQLGVMKAEWLLLDFALVASKFQIWRLLTNFIFLGPFSMQFGVRILMIAKYGVQLEKGPFDKRTADFVWMFIVSMVALLAMALALPTIRFYVGHALVFMLLYVWSREFANARVSLMGLVTLQGFWLPWALLAVNTMFGHPFLVDLLGIVVGHIYYFLTVLHPQATGHNYLKTPRWVHQLVAQWPRPQAPSTQTTVSPGARTAFSGRSYRLNQ</sequence>
<organism evidence="9 10">
    <name type="scientific">Sphagnum troendelagicum</name>
    <dbReference type="NCBI Taxonomy" id="128251"/>
    <lineage>
        <taxon>Eukaryota</taxon>
        <taxon>Viridiplantae</taxon>
        <taxon>Streptophyta</taxon>
        <taxon>Embryophyta</taxon>
        <taxon>Bryophyta</taxon>
        <taxon>Sphagnophytina</taxon>
        <taxon>Sphagnopsida</taxon>
        <taxon>Sphagnales</taxon>
        <taxon>Sphagnaceae</taxon>
        <taxon>Sphagnum</taxon>
    </lineage>
</organism>
<keyword evidence="4 8" id="KW-0812">Transmembrane</keyword>
<evidence type="ECO:0000256" key="7">
    <source>
        <dbReference type="ARBA" id="ARBA00023136"/>
    </source>
</evidence>
<dbReference type="SUPFAM" id="SSF144091">
    <property type="entry name" value="Rhomboid-like"/>
    <property type="match status" value="1"/>
</dbReference>
<protein>
    <recommendedName>
        <fullName evidence="8">Derlin</fullName>
    </recommendedName>
</protein>
<dbReference type="Pfam" id="PF04511">
    <property type="entry name" value="DER1"/>
    <property type="match status" value="1"/>
</dbReference>
<evidence type="ECO:0000256" key="2">
    <source>
        <dbReference type="ARBA" id="ARBA00004477"/>
    </source>
</evidence>
<dbReference type="Proteomes" id="UP001497512">
    <property type="component" value="Chromosome 7"/>
</dbReference>
<feature type="transmembrane region" description="Helical" evidence="8">
    <location>
        <begin position="141"/>
        <end position="159"/>
    </location>
</feature>
<name>A0ABP0UWS1_9BRYO</name>
<proteinExistence type="inferred from homology"/>
<evidence type="ECO:0000256" key="4">
    <source>
        <dbReference type="ARBA" id="ARBA00022692"/>
    </source>
</evidence>
<keyword evidence="5 8" id="KW-0256">Endoplasmic reticulum</keyword>
<comment type="subcellular location">
    <subcellularLocation>
        <location evidence="2 8">Endoplasmic reticulum membrane</location>
        <topology evidence="2 8">Multi-pass membrane protein</topology>
    </subcellularLocation>
</comment>
<evidence type="ECO:0000256" key="3">
    <source>
        <dbReference type="ARBA" id="ARBA00008917"/>
    </source>
</evidence>
<evidence type="ECO:0000256" key="1">
    <source>
        <dbReference type="ARBA" id="ARBA00003292"/>
    </source>
</evidence>
<accession>A0ABP0UWS1</accession>
<evidence type="ECO:0000313" key="10">
    <source>
        <dbReference type="Proteomes" id="UP001497512"/>
    </source>
</evidence>
<dbReference type="PANTHER" id="PTHR11009">
    <property type="entry name" value="DER1-LIKE PROTEIN, DERLIN"/>
    <property type="match status" value="1"/>
</dbReference>
<feature type="transmembrane region" description="Helical" evidence="8">
    <location>
        <begin position="52"/>
        <end position="75"/>
    </location>
</feature>
<dbReference type="InterPro" id="IPR007599">
    <property type="entry name" value="DER1"/>
</dbReference>
<feature type="transmembrane region" description="Helical" evidence="8">
    <location>
        <begin position="165"/>
        <end position="185"/>
    </location>
</feature>
<evidence type="ECO:0000256" key="6">
    <source>
        <dbReference type="ARBA" id="ARBA00022989"/>
    </source>
</evidence>
<keyword evidence="7 8" id="KW-0472">Membrane</keyword>
<comment type="similarity">
    <text evidence="3 8">Belongs to the derlin family.</text>
</comment>
<keyword evidence="10" id="KW-1185">Reference proteome</keyword>